<evidence type="ECO:0000256" key="18">
    <source>
        <dbReference type="ARBA" id="ARBA00049504"/>
    </source>
</evidence>
<evidence type="ECO:0000256" key="10">
    <source>
        <dbReference type="ARBA" id="ARBA00022692"/>
    </source>
</evidence>
<evidence type="ECO:0000256" key="1">
    <source>
        <dbReference type="ARBA" id="ARBA00001946"/>
    </source>
</evidence>
<evidence type="ECO:0000313" key="20">
    <source>
        <dbReference type="EMBL" id="ADW74219.1"/>
    </source>
</evidence>
<keyword evidence="10 19" id="KW-0812">Transmembrane</keyword>
<keyword evidence="9 19" id="KW-0808">Transferase</keyword>
<dbReference type="UniPathway" id="UPA00148">
    <property type="reaction ID" value="UER00238"/>
</dbReference>
<reference evidence="20 21" key="2">
    <citation type="journal article" date="2012" name="J. Bacteriol.">
        <title>Complete Genome Sequence of Rahnella sp. Strain Y9602, a Gammaproteobacterium Isolate from Metal- and Radionuclide-Contaminated Soil.</title>
        <authorList>
            <person name="Martinez R.J."/>
            <person name="Bruce D."/>
            <person name="Detter C."/>
            <person name="Goodwin L.A."/>
            <person name="Han J."/>
            <person name="Han C.S."/>
            <person name="Held B."/>
            <person name="Land M.L."/>
            <person name="Mikhailova N."/>
            <person name="Nolan M."/>
            <person name="Pennacchio L."/>
            <person name="Pitluck S."/>
            <person name="Tapia R."/>
            <person name="Woyke T."/>
            <person name="Sobecky P.A."/>
        </authorList>
    </citation>
    <scope>NUCLEOTIDE SEQUENCE [LARGE SCALE GENOMIC DNA]</scope>
    <source>
        <strain evidence="20 21">Y9602</strain>
    </source>
</reference>
<evidence type="ECO:0000256" key="13">
    <source>
        <dbReference type="ARBA" id="ARBA00023136"/>
    </source>
</evidence>
<name>A0A0H3FBK2_RAHSY</name>
<dbReference type="eggNOG" id="COG0368">
    <property type="taxonomic scope" value="Bacteria"/>
</dbReference>
<dbReference type="PANTHER" id="PTHR34148">
    <property type="entry name" value="ADENOSYLCOBINAMIDE-GDP RIBAZOLETRANSFERASE"/>
    <property type="match status" value="1"/>
</dbReference>
<dbReference type="GO" id="GO:0009236">
    <property type="term" value="P:cobalamin biosynthetic process"/>
    <property type="evidence" value="ECO:0007669"/>
    <property type="project" value="UniProtKB-UniRule"/>
</dbReference>
<evidence type="ECO:0000256" key="14">
    <source>
        <dbReference type="ARBA" id="ARBA00025228"/>
    </source>
</evidence>
<dbReference type="GO" id="GO:0005886">
    <property type="term" value="C:plasma membrane"/>
    <property type="evidence" value="ECO:0007669"/>
    <property type="project" value="UniProtKB-SubCell"/>
</dbReference>
<evidence type="ECO:0000313" key="21">
    <source>
        <dbReference type="Proteomes" id="UP000007257"/>
    </source>
</evidence>
<feature type="transmembrane region" description="Helical" evidence="19">
    <location>
        <begin position="63"/>
        <end position="83"/>
    </location>
</feature>
<feature type="transmembrane region" description="Helical" evidence="19">
    <location>
        <begin position="137"/>
        <end position="160"/>
    </location>
</feature>
<keyword evidence="8 19" id="KW-0169">Cobalamin biosynthesis</keyword>
<accession>A0A0H3FBK2</accession>
<evidence type="ECO:0000256" key="7">
    <source>
        <dbReference type="ARBA" id="ARBA00022475"/>
    </source>
</evidence>
<feature type="transmembrane region" description="Helical" evidence="19">
    <location>
        <begin position="187"/>
        <end position="212"/>
    </location>
</feature>
<evidence type="ECO:0000256" key="15">
    <source>
        <dbReference type="ARBA" id="ARBA00032605"/>
    </source>
</evidence>
<comment type="pathway">
    <text evidence="3 19">Cofactor biosynthesis; adenosylcobalamin biosynthesis; adenosylcobalamin from cob(II)yrinate a,c-diamide: step 7/7.</text>
</comment>
<dbReference type="EMBL" id="CP002505">
    <property type="protein sequence ID" value="ADW74219.1"/>
    <property type="molecule type" value="Genomic_DNA"/>
</dbReference>
<dbReference type="PANTHER" id="PTHR34148:SF1">
    <property type="entry name" value="ADENOSYLCOBINAMIDE-GDP RIBAZOLETRANSFERASE"/>
    <property type="match status" value="1"/>
</dbReference>
<comment type="similarity">
    <text evidence="4 19">Belongs to the CobS family.</text>
</comment>
<keyword evidence="19" id="KW-0997">Cell inner membrane</keyword>
<dbReference type="InterPro" id="IPR003805">
    <property type="entry name" value="CobS"/>
</dbReference>
<comment type="subcellular location">
    <subcellularLocation>
        <location evidence="19">Cell inner membrane</location>
        <topology evidence="19">Multi-pass membrane protein</topology>
    </subcellularLocation>
    <subcellularLocation>
        <location evidence="2">Cell membrane</location>
        <topology evidence="2">Multi-pass membrane protein</topology>
    </subcellularLocation>
</comment>
<comment type="catalytic activity">
    <reaction evidence="18 19">
        <text>alpha-ribazole 5'-phosphate + adenosylcob(III)inamide-GDP = adenosylcob(III)alamin 5'-phosphate + GMP + H(+)</text>
        <dbReference type="Rhea" id="RHEA:23560"/>
        <dbReference type="ChEBI" id="CHEBI:15378"/>
        <dbReference type="ChEBI" id="CHEBI:57918"/>
        <dbReference type="ChEBI" id="CHEBI:58115"/>
        <dbReference type="ChEBI" id="CHEBI:60487"/>
        <dbReference type="ChEBI" id="CHEBI:60493"/>
        <dbReference type="EC" id="2.7.8.26"/>
    </reaction>
</comment>
<comment type="cofactor">
    <cofactor evidence="1 19">
        <name>Mg(2+)</name>
        <dbReference type="ChEBI" id="CHEBI:18420"/>
    </cofactor>
</comment>
<sequence length="250" mass="27437">MALWRLFLATLQFLTRIPVRDRWCDGIELKEYARGIVCFPLVGLVIGLLSALVWQILMPHIGVLPAAIAVVIAHIMLTGGLHLDGLADSCDGLFSVRSRERILEIMRDSRIGTNGALALIVAVLLRTALVYQMNADGLPVLVFLIVTPVVGRSMMAVMMYRQAYARESGMGNLFIGKISEGRFGITLLLMATLVLLIGGLFSLFALLVTLLFVLGFRRFVATRIGGQTGDTLGAACELSELVFLFFLLWH</sequence>
<dbReference type="RefSeq" id="WP_013575919.1">
    <property type="nucleotide sequence ID" value="NC_015061.1"/>
</dbReference>
<dbReference type="GO" id="GO:0051073">
    <property type="term" value="F:adenosylcobinamide-GDP ribazoletransferase activity"/>
    <property type="evidence" value="ECO:0007669"/>
    <property type="project" value="UniProtKB-UniRule"/>
</dbReference>
<feature type="transmembrane region" description="Helical" evidence="19">
    <location>
        <begin position="36"/>
        <end position="57"/>
    </location>
</feature>
<keyword evidence="12 19" id="KW-1133">Transmembrane helix</keyword>
<evidence type="ECO:0000256" key="8">
    <source>
        <dbReference type="ARBA" id="ARBA00022573"/>
    </source>
</evidence>
<evidence type="ECO:0000256" key="9">
    <source>
        <dbReference type="ARBA" id="ARBA00022679"/>
    </source>
</evidence>
<dbReference type="HAMAP" id="MF_00719">
    <property type="entry name" value="CobS"/>
    <property type="match status" value="1"/>
</dbReference>
<organism evidence="20 21">
    <name type="scientific">Rahnella sp. (strain Y9602)</name>
    <dbReference type="NCBI Taxonomy" id="2703885"/>
    <lineage>
        <taxon>Bacteria</taxon>
        <taxon>Pseudomonadati</taxon>
        <taxon>Pseudomonadota</taxon>
        <taxon>Gammaproteobacteria</taxon>
        <taxon>Enterobacterales</taxon>
        <taxon>Yersiniaceae</taxon>
        <taxon>Rahnella</taxon>
    </lineage>
</organism>
<dbReference type="AlphaFoldDB" id="A0A0H3FBK2"/>
<evidence type="ECO:0000256" key="5">
    <source>
        <dbReference type="ARBA" id="ARBA00013200"/>
    </source>
</evidence>
<dbReference type="Pfam" id="PF02654">
    <property type="entry name" value="CobS"/>
    <property type="match status" value="1"/>
</dbReference>
<keyword evidence="11 19" id="KW-0460">Magnesium</keyword>
<evidence type="ECO:0000256" key="12">
    <source>
        <dbReference type="ARBA" id="ARBA00022989"/>
    </source>
</evidence>
<comment type="function">
    <text evidence="14 19">Joins adenosylcobinamide-GDP and alpha-ribazole to generate adenosylcobalamin (Ado-cobalamin). Also synthesizes adenosylcobalamin 5'-phosphate from adenosylcobinamide-GDP and alpha-ribazole 5'-phosphate.</text>
</comment>
<dbReference type="OrthoDB" id="9794626at2"/>
<evidence type="ECO:0000256" key="3">
    <source>
        <dbReference type="ARBA" id="ARBA00004663"/>
    </source>
</evidence>
<reference evidence="21" key="1">
    <citation type="submission" date="2011-01" db="EMBL/GenBank/DDBJ databases">
        <title>Complete sequence of chromosome of Rahnella sp. Y9602.</title>
        <authorList>
            <consortium name="US DOE Joint Genome Institute"/>
            <person name="Lucas S."/>
            <person name="Copeland A."/>
            <person name="Lapidus A."/>
            <person name="Cheng J.-F."/>
            <person name="Goodwin L."/>
            <person name="Pitluck S."/>
            <person name="Lu M."/>
            <person name="Detter J.C."/>
            <person name="Han C."/>
            <person name="Tapia R."/>
            <person name="Land M."/>
            <person name="Hauser L."/>
            <person name="Kyrpides N."/>
            <person name="Ivanova N."/>
            <person name="Ovchinnikova G."/>
            <person name="Pagani I."/>
            <person name="Sobecky P.A."/>
            <person name="Martinez R.J."/>
            <person name="Woyke T."/>
        </authorList>
    </citation>
    <scope>NUCLEOTIDE SEQUENCE [LARGE SCALE GENOMIC DNA]</scope>
    <source>
        <strain evidence="21">Y9602</strain>
    </source>
</reference>
<gene>
    <name evidence="19" type="primary">cobS</name>
    <name evidence="20" type="ordered locus">Rahaq_2612</name>
</gene>
<proteinExistence type="inferred from homology"/>
<evidence type="ECO:0000256" key="16">
    <source>
        <dbReference type="ARBA" id="ARBA00032853"/>
    </source>
</evidence>
<dbReference type="Proteomes" id="UP000007257">
    <property type="component" value="Chromosome"/>
</dbReference>
<keyword evidence="13 19" id="KW-0472">Membrane</keyword>
<dbReference type="KEGG" id="rah:Rahaq_2612"/>
<evidence type="ECO:0000256" key="17">
    <source>
        <dbReference type="ARBA" id="ARBA00048623"/>
    </source>
</evidence>
<dbReference type="EC" id="2.7.8.26" evidence="5 19"/>
<dbReference type="HOGENOM" id="CLU_057426_1_2_6"/>
<protein>
    <recommendedName>
        <fullName evidence="6 19">Adenosylcobinamide-GDP ribazoletransferase</fullName>
        <ecNumber evidence="5 19">2.7.8.26</ecNumber>
    </recommendedName>
    <alternativeName>
        <fullName evidence="16 19">Cobalamin synthase</fullName>
    </alternativeName>
    <alternativeName>
        <fullName evidence="15 19">Cobalamin-5'-phosphate synthase</fullName>
    </alternativeName>
</protein>
<dbReference type="NCBIfam" id="TIGR00317">
    <property type="entry name" value="cobS"/>
    <property type="match status" value="1"/>
</dbReference>
<feature type="transmembrane region" description="Helical" evidence="19">
    <location>
        <begin position="111"/>
        <end position="131"/>
    </location>
</feature>
<evidence type="ECO:0000256" key="6">
    <source>
        <dbReference type="ARBA" id="ARBA00015850"/>
    </source>
</evidence>
<keyword evidence="7 19" id="KW-1003">Cell membrane</keyword>
<evidence type="ECO:0000256" key="19">
    <source>
        <dbReference type="HAMAP-Rule" id="MF_00719"/>
    </source>
</evidence>
<dbReference type="GO" id="GO:0008818">
    <property type="term" value="F:cobalamin 5'-phosphate synthase activity"/>
    <property type="evidence" value="ECO:0007669"/>
    <property type="project" value="UniProtKB-UniRule"/>
</dbReference>
<evidence type="ECO:0000256" key="2">
    <source>
        <dbReference type="ARBA" id="ARBA00004651"/>
    </source>
</evidence>
<comment type="catalytic activity">
    <reaction evidence="17 19">
        <text>alpha-ribazole + adenosylcob(III)inamide-GDP = adenosylcob(III)alamin + GMP + H(+)</text>
        <dbReference type="Rhea" id="RHEA:16049"/>
        <dbReference type="ChEBI" id="CHEBI:10329"/>
        <dbReference type="ChEBI" id="CHEBI:15378"/>
        <dbReference type="ChEBI" id="CHEBI:18408"/>
        <dbReference type="ChEBI" id="CHEBI:58115"/>
        <dbReference type="ChEBI" id="CHEBI:60487"/>
        <dbReference type="EC" id="2.7.8.26"/>
    </reaction>
</comment>
<evidence type="ECO:0000256" key="4">
    <source>
        <dbReference type="ARBA" id="ARBA00010561"/>
    </source>
</evidence>
<evidence type="ECO:0000256" key="11">
    <source>
        <dbReference type="ARBA" id="ARBA00022842"/>
    </source>
</evidence>